<name>A0A554RN24_9ACTN</name>
<evidence type="ECO:0000313" key="3">
    <source>
        <dbReference type="Proteomes" id="UP000316988"/>
    </source>
</evidence>
<proteinExistence type="predicted"/>
<sequence length="213" mass="23132">MLPTGVAAFVALSALIPAWYYERRTESSRPRSSRSSLTEVLELLAVAAVTTGPPALAAALAPESWRKNVFDPADWFINGTPYLAEHLRGAAVQLALILICAMLIAEGLAWLTRKGVPDEFHPSGAVWSRALAERPKGTYPWVGVMLADGTLVEGVLKTIDLSSTGDDRDLALTAPIRVTPTDGVAQRHPHLDRLVVPAREIRWISAMHLPEKV</sequence>
<comment type="caution">
    <text evidence="2">The sequence shown here is derived from an EMBL/GenBank/DDBJ whole genome shotgun (WGS) entry which is preliminary data.</text>
</comment>
<keyword evidence="1" id="KW-0472">Membrane</keyword>
<keyword evidence="1" id="KW-0812">Transmembrane</keyword>
<dbReference type="EMBL" id="VLNT01000022">
    <property type="protein sequence ID" value="TSD55547.1"/>
    <property type="molecule type" value="Genomic_DNA"/>
</dbReference>
<dbReference type="OrthoDB" id="3619694at2"/>
<organism evidence="2 3">
    <name type="scientific">Aeromicrobium piscarium</name>
    <dbReference type="NCBI Taxonomy" id="2590901"/>
    <lineage>
        <taxon>Bacteria</taxon>
        <taxon>Bacillati</taxon>
        <taxon>Actinomycetota</taxon>
        <taxon>Actinomycetes</taxon>
        <taxon>Propionibacteriales</taxon>
        <taxon>Nocardioidaceae</taxon>
        <taxon>Aeromicrobium</taxon>
    </lineage>
</organism>
<evidence type="ECO:0000313" key="2">
    <source>
        <dbReference type="EMBL" id="TSD55547.1"/>
    </source>
</evidence>
<dbReference type="AlphaFoldDB" id="A0A554RN24"/>
<dbReference type="Pfam" id="PF19865">
    <property type="entry name" value="DUF6338"/>
    <property type="match status" value="1"/>
</dbReference>
<feature type="transmembrane region" description="Helical" evidence="1">
    <location>
        <begin position="90"/>
        <end position="111"/>
    </location>
</feature>
<dbReference type="Proteomes" id="UP000316988">
    <property type="component" value="Unassembled WGS sequence"/>
</dbReference>
<reference evidence="2 3" key="1">
    <citation type="submission" date="2019-07" db="EMBL/GenBank/DDBJ databases">
        <authorList>
            <person name="Zhao L.H."/>
        </authorList>
    </citation>
    <scope>NUCLEOTIDE SEQUENCE [LARGE SCALE GENOMIC DNA]</scope>
    <source>
        <strain evidence="2 3">Co35</strain>
    </source>
</reference>
<protein>
    <submittedName>
        <fullName evidence="2">Uncharacterized protein</fullName>
    </submittedName>
</protein>
<feature type="transmembrane region" description="Helical" evidence="1">
    <location>
        <begin position="43"/>
        <end position="61"/>
    </location>
</feature>
<accession>A0A554RN24</accession>
<gene>
    <name evidence="2" type="ORF">FNM00_16680</name>
</gene>
<evidence type="ECO:0000256" key="1">
    <source>
        <dbReference type="SAM" id="Phobius"/>
    </source>
</evidence>
<dbReference type="RefSeq" id="WP_143914675.1">
    <property type="nucleotide sequence ID" value="NZ_VLNT01000022.1"/>
</dbReference>
<dbReference type="InterPro" id="IPR045919">
    <property type="entry name" value="DUF6338"/>
</dbReference>
<keyword evidence="1" id="KW-1133">Transmembrane helix</keyword>
<feature type="transmembrane region" description="Helical" evidence="1">
    <location>
        <begin position="6"/>
        <end position="22"/>
    </location>
</feature>
<keyword evidence="3" id="KW-1185">Reference proteome</keyword>